<name>A0ABU4WDR4_9BACT</name>
<dbReference type="Pfam" id="PF14559">
    <property type="entry name" value="TPR_19"/>
    <property type="match status" value="1"/>
</dbReference>
<dbReference type="InterPro" id="IPR011990">
    <property type="entry name" value="TPR-like_helical_dom_sf"/>
</dbReference>
<protein>
    <submittedName>
        <fullName evidence="3">Tetratricopeptide repeat protein</fullName>
    </submittedName>
</protein>
<feature type="signal peptide" evidence="2">
    <location>
        <begin position="1"/>
        <end position="23"/>
    </location>
</feature>
<dbReference type="InterPro" id="IPR019734">
    <property type="entry name" value="TPR_rpt"/>
</dbReference>
<evidence type="ECO:0000256" key="2">
    <source>
        <dbReference type="SAM" id="SignalP"/>
    </source>
</evidence>
<gene>
    <name evidence="3" type="ORF">MOX91_00635</name>
</gene>
<keyword evidence="1" id="KW-0802">TPR repeat</keyword>
<accession>A0ABU4WDR4</accession>
<feature type="chain" id="PRO_5045057269" evidence="2">
    <location>
        <begin position="24"/>
        <end position="411"/>
    </location>
</feature>
<dbReference type="Proteomes" id="UP001275932">
    <property type="component" value="Unassembled WGS sequence"/>
</dbReference>
<dbReference type="Gene3D" id="1.25.40.10">
    <property type="entry name" value="Tetratricopeptide repeat domain"/>
    <property type="match status" value="2"/>
</dbReference>
<evidence type="ECO:0000313" key="3">
    <source>
        <dbReference type="EMBL" id="MDX8414692.1"/>
    </source>
</evidence>
<proteinExistence type="predicted"/>
<dbReference type="PROSITE" id="PS50005">
    <property type="entry name" value="TPR"/>
    <property type="match status" value="1"/>
</dbReference>
<keyword evidence="4" id="KW-1185">Reference proteome</keyword>
<dbReference type="Pfam" id="PF13174">
    <property type="entry name" value="TPR_6"/>
    <property type="match status" value="1"/>
</dbReference>
<dbReference type="SMART" id="SM00028">
    <property type="entry name" value="TPR"/>
    <property type="match status" value="3"/>
</dbReference>
<reference evidence="3 4" key="1">
    <citation type="submission" date="2022-03" db="EMBL/GenBank/DDBJ databases">
        <title>Novel taxa within the pig intestine.</title>
        <authorList>
            <person name="Wylensek D."/>
            <person name="Bishof K."/>
            <person name="Afrizal A."/>
            <person name="Clavel T."/>
        </authorList>
    </citation>
    <scope>NUCLEOTIDE SEQUENCE [LARGE SCALE GENOMIC DNA]</scope>
    <source>
        <strain evidence="3 4">CLA-KB-P66</strain>
    </source>
</reference>
<feature type="repeat" description="TPR" evidence="1">
    <location>
        <begin position="90"/>
        <end position="123"/>
    </location>
</feature>
<comment type="caution">
    <text evidence="3">The sequence shown here is derived from an EMBL/GenBank/DDBJ whole genome shotgun (WGS) entry which is preliminary data.</text>
</comment>
<dbReference type="EMBL" id="JALBUT010000001">
    <property type="protein sequence ID" value="MDX8414692.1"/>
    <property type="molecule type" value="Genomic_DNA"/>
</dbReference>
<keyword evidence="2" id="KW-0732">Signal</keyword>
<evidence type="ECO:0000313" key="4">
    <source>
        <dbReference type="Proteomes" id="UP001275932"/>
    </source>
</evidence>
<evidence type="ECO:0000256" key="1">
    <source>
        <dbReference type="PROSITE-ProRule" id="PRU00339"/>
    </source>
</evidence>
<organism evidence="3 4">
    <name type="scientific">Intestinicryptomonas porci</name>
    <dbReference type="NCBI Taxonomy" id="2926320"/>
    <lineage>
        <taxon>Bacteria</taxon>
        <taxon>Pseudomonadati</taxon>
        <taxon>Verrucomicrobiota</taxon>
        <taxon>Opitutia</taxon>
        <taxon>Opitutales</taxon>
        <taxon>Intestinicryptomonaceae</taxon>
        <taxon>Intestinicryptomonas</taxon>
    </lineage>
</organism>
<dbReference type="SUPFAM" id="SSF48452">
    <property type="entry name" value="TPR-like"/>
    <property type="match status" value="1"/>
</dbReference>
<sequence>MQKRVFKTSLILLIAGICASANAALVWEKDKGWQVEGGVLENVIGEKAEAKNALEAMNKAGKAQEEGDFSAAIDYYKIVVQEYPLSIFAADAYLQLAVLYKRDGQFSEAYRCLELIVKNYPGFEKYNAVISEEYDLASTIQKGARPYLWGVIPWFKDFNLAIKIYESVVSNAPFGDYAPLALMNISIIANHIDKQELAIDALDRIINTYPQSSLTPDAYLQMANTYREMVQGADYDQSTVVKAMDFYQDFMILFPQNASIANAEAGFELMQDIHARSRLVMGDFYYYYRNNNKAASIFYNETITIAPKSLAATEAQAGLKKIANGEIAPMTIVDFFFGRYKRPSYDAYEDETKIEKLNAEAFEIKSAEAFIETPTIVDENIEASSIREEKDAQKSAIKNFEKTLKDEGFVK</sequence>
<dbReference type="RefSeq" id="WP_370396142.1">
    <property type="nucleotide sequence ID" value="NZ_JALBUT010000001.1"/>
</dbReference>